<accession>A0AAD6X007</accession>
<sequence>MHVSGVFAALYCAEIYVRRARIASRCTWSTCGTMLSTFFWISWTCGVILPIFLWISWTCGVIVPTFLWISCTDLCYHVFNQLLNGDSAI</sequence>
<gene>
    <name evidence="2" type="ORF">C8F04DRAFT_1112588</name>
</gene>
<keyword evidence="1" id="KW-0472">Membrane</keyword>
<comment type="caution">
    <text evidence="2">The sequence shown here is derived from an EMBL/GenBank/DDBJ whole genome shotgun (WGS) entry which is preliminary data.</text>
</comment>
<proteinExistence type="predicted"/>
<name>A0AAD6X007_9AGAR</name>
<protein>
    <submittedName>
        <fullName evidence="2">Uncharacterized protein</fullName>
    </submittedName>
</protein>
<dbReference type="EMBL" id="JARJCM010000087">
    <property type="protein sequence ID" value="KAJ7030815.1"/>
    <property type="molecule type" value="Genomic_DNA"/>
</dbReference>
<keyword evidence="1" id="KW-1133">Transmembrane helix</keyword>
<organism evidence="2 3">
    <name type="scientific">Mycena alexandri</name>
    <dbReference type="NCBI Taxonomy" id="1745969"/>
    <lineage>
        <taxon>Eukaryota</taxon>
        <taxon>Fungi</taxon>
        <taxon>Dikarya</taxon>
        <taxon>Basidiomycota</taxon>
        <taxon>Agaricomycotina</taxon>
        <taxon>Agaricomycetes</taxon>
        <taxon>Agaricomycetidae</taxon>
        <taxon>Agaricales</taxon>
        <taxon>Marasmiineae</taxon>
        <taxon>Mycenaceae</taxon>
        <taxon>Mycena</taxon>
    </lineage>
</organism>
<dbReference type="Proteomes" id="UP001218188">
    <property type="component" value="Unassembled WGS sequence"/>
</dbReference>
<reference evidence="2" key="1">
    <citation type="submission" date="2023-03" db="EMBL/GenBank/DDBJ databases">
        <title>Massive genome expansion in bonnet fungi (Mycena s.s.) driven by repeated elements and novel gene families across ecological guilds.</title>
        <authorList>
            <consortium name="Lawrence Berkeley National Laboratory"/>
            <person name="Harder C.B."/>
            <person name="Miyauchi S."/>
            <person name="Viragh M."/>
            <person name="Kuo A."/>
            <person name="Thoen E."/>
            <person name="Andreopoulos B."/>
            <person name="Lu D."/>
            <person name="Skrede I."/>
            <person name="Drula E."/>
            <person name="Henrissat B."/>
            <person name="Morin E."/>
            <person name="Kohler A."/>
            <person name="Barry K."/>
            <person name="LaButti K."/>
            <person name="Morin E."/>
            <person name="Salamov A."/>
            <person name="Lipzen A."/>
            <person name="Mereny Z."/>
            <person name="Hegedus B."/>
            <person name="Baldrian P."/>
            <person name="Stursova M."/>
            <person name="Weitz H."/>
            <person name="Taylor A."/>
            <person name="Grigoriev I.V."/>
            <person name="Nagy L.G."/>
            <person name="Martin F."/>
            <person name="Kauserud H."/>
        </authorList>
    </citation>
    <scope>NUCLEOTIDE SEQUENCE</scope>
    <source>
        <strain evidence="2">CBHHK200</strain>
    </source>
</reference>
<keyword evidence="1" id="KW-0812">Transmembrane</keyword>
<feature type="non-terminal residue" evidence="2">
    <location>
        <position position="1"/>
    </location>
</feature>
<evidence type="ECO:0000313" key="3">
    <source>
        <dbReference type="Proteomes" id="UP001218188"/>
    </source>
</evidence>
<evidence type="ECO:0000256" key="1">
    <source>
        <dbReference type="SAM" id="Phobius"/>
    </source>
</evidence>
<feature type="transmembrane region" description="Helical" evidence="1">
    <location>
        <begin position="28"/>
        <end position="55"/>
    </location>
</feature>
<keyword evidence="3" id="KW-1185">Reference proteome</keyword>
<evidence type="ECO:0000313" key="2">
    <source>
        <dbReference type="EMBL" id="KAJ7030815.1"/>
    </source>
</evidence>
<dbReference type="AlphaFoldDB" id="A0AAD6X007"/>